<feature type="transmembrane region" description="Helical" evidence="5">
    <location>
        <begin position="75"/>
        <end position="97"/>
    </location>
</feature>
<dbReference type="CDD" id="cd03127">
    <property type="entry name" value="tetraspanin_LEL"/>
    <property type="match status" value="1"/>
</dbReference>
<proteinExistence type="predicted"/>
<protein>
    <submittedName>
        <fullName evidence="6">CD63 antigen</fullName>
    </submittedName>
</protein>
<evidence type="ECO:0000256" key="5">
    <source>
        <dbReference type="SAM" id="Phobius"/>
    </source>
</evidence>
<evidence type="ECO:0000256" key="4">
    <source>
        <dbReference type="ARBA" id="ARBA00023136"/>
    </source>
</evidence>
<evidence type="ECO:0000256" key="2">
    <source>
        <dbReference type="ARBA" id="ARBA00022692"/>
    </source>
</evidence>
<feature type="transmembrane region" description="Helical" evidence="5">
    <location>
        <begin position="7"/>
        <end position="32"/>
    </location>
</feature>
<dbReference type="Gene3D" id="1.10.1450.10">
    <property type="entry name" value="Tetraspanin"/>
    <property type="match status" value="1"/>
</dbReference>
<dbReference type="Proteomes" id="UP000031668">
    <property type="component" value="Unassembled WGS sequence"/>
</dbReference>
<feature type="transmembrane region" description="Helical" evidence="5">
    <location>
        <begin position="175"/>
        <end position="203"/>
    </location>
</feature>
<dbReference type="GO" id="GO:0016020">
    <property type="term" value="C:membrane"/>
    <property type="evidence" value="ECO:0007669"/>
    <property type="project" value="UniProtKB-SubCell"/>
</dbReference>
<evidence type="ECO:0000313" key="6">
    <source>
        <dbReference type="EMBL" id="KII62163.1"/>
    </source>
</evidence>
<gene>
    <name evidence="6" type="ORF">RF11_07081</name>
</gene>
<keyword evidence="4 5" id="KW-0472">Membrane</keyword>
<dbReference type="Pfam" id="PF00335">
    <property type="entry name" value="Tetraspanin"/>
    <property type="match status" value="1"/>
</dbReference>
<keyword evidence="7" id="KW-1185">Reference proteome</keyword>
<feature type="transmembrane region" description="Helical" evidence="5">
    <location>
        <begin position="44"/>
        <end position="68"/>
    </location>
</feature>
<comment type="subcellular location">
    <subcellularLocation>
        <location evidence="1">Membrane</location>
        <topology evidence="1">Multi-pass membrane protein</topology>
    </subcellularLocation>
</comment>
<evidence type="ECO:0000313" key="7">
    <source>
        <dbReference type="Proteomes" id="UP000031668"/>
    </source>
</evidence>
<dbReference type="InterPro" id="IPR008952">
    <property type="entry name" value="Tetraspanin_EC2_sf"/>
</dbReference>
<evidence type="ECO:0000256" key="1">
    <source>
        <dbReference type="ARBA" id="ARBA00004141"/>
    </source>
</evidence>
<dbReference type="SUPFAM" id="SSF48652">
    <property type="entry name" value="Tetraspanin"/>
    <property type="match status" value="1"/>
</dbReference>
<keyword evidence="2 5" id="KW-0812">Transmembrane</keyword>
<evidence type="ECO:0000256" key="3">
    <source>
        <dbReference type="ARBA" id="ARBA00022989"/>
    </source>
</evidence>
<dbReference type="OMA" id="QRRMICC"/>
<sequence>MSVRILTFFILFIFLIISFTVGITALVVQLLGTDFCPQVVKYRVIVVICVLASVVGLSHLFGILGVCFRWRSSKFIYLSVFVTLLIVASVFTVIFFVKLDDIKDSLLECTTFKFDLSRYGNNNFINRIQRDKKCCGFTSIDNWAGNKYPPSCCEDQSQACTSPFEKPCHPYLIVWLPWIMIGLAGALVGLIFLSPIGIVGIIYSKE</sequence>
<comment type="caution">
    <text evidence="6">The sequence shown here is derived from an EMBL/GenBank/DDBJ whole genome shotgun (WGS) entry which is preliminary data.</text>
</comment>
<dbReference type="AlphaFoldDB" id="A0A0C2IA71"/>
<name>A0A0C2IA71_THEKT</name>
<reference evidence="6 7" key="1">
    <citation type="journal article" date="2014" name="Genome Biol. Evol.">
        <title>The genome of the myxosporean Thelohanellus kitauei shows adaptations to nutrient acquisition within its fish host.</title>
        <authorList>
            <person name="Yang Y."/>
            <person name="Xiong J."/>
            <person name="Zhou Z."/>
            <person name="Huo F."/>
            <person name="Miao W."/>
            <person name="Ran C."/>
            <person name="Liu Y."/>
            <person name="Zhang J."/>
            <person name="Feng J."/>
            <person name="Wang M."/>
            <person name="Wang M."/>
            <person name="Wang L."/>
            <person name="Yao B."/>
        </authorList>
    </citation>
    <scope>NUCLEOTIDE SEQUENCE [LARGE SCALE GENOMIC DNA]</scope>
    <source>
        <strain evidence="6">Wuqing</strain>
    </source>
</reference>
<organism evidence="6 7">
    <name type="scientific">Thelohanellus kitauei</name>
    <name type="common">Myxosporean</name>
    <dbReference type="NCBI Taxonomy" id="669202"/>
    <lineage>
        <taxon>Eukaryota</taxon>
        <taxon>Metazoa</taxon>
        <taxon>Cnidaria</taxon>
        <taxon>Myxozoa</taxon>
        <taxon>Myxosporea</taxon>
        <taxon>Bivalvulida</taxon>
        <taxon>Platysporina</taxon>
        <taxon>Myxobolidae</taxon>
        <taxon>Thelohanellus</taxon>
    </lineage>
</organism>
<accession>A0A0C2IA71</accession>
<keyword evidence="3 5" id="KW-1133">Transmembrane helix</keyword>
<dbReference type="InterPro" id="IPR018499">
    <property type="entry name" value="Tetraspanin/Peripherin"/>
</dbReference>
<dbReference type="EMBL" id="JWZT01005098">
    <property type="protein sequence ID" value="KII62163.1"/>
    <property type="molecule type" value="Genomic_DNA"/>
</dbReference>